<gene>
    <name evidence="1" type="ORF">BDR25DRAFT_317959</name>
</gene>
<sequence>MVEFLDARQCTHCGGPRGSSEPPFHCLRICAEKDCRTRDCSKHPSCWGKHIPNYEGAEEQHQMIDPLPQLFVEAVTYSEPDPFKQQALHNRDRNARWFTIESVRSGGGYAQLKVTDRFTELCDPGISGNRWSANQYPSFVSLIGDTCVGKSTLLRAMLLMGIVDPSGFGGESKGPSQIDEQRSTMSRLKEVITEGSYGPVTRTADYRRLTDPTSLGVHLYKDKYGSTSLSIQKDNVQRSFPILFADCEGFRAGTATTNSERSRARSSSRRRGPRRDRSPFAHEQDTPGFDSDNIISDEPIVASSYGNGGKDGVDLFYARFLYTISDAVVFVTKNDTTLQPDIERLLEWSSSAVFKSLNLSARRTLVIVRNMTGLHDSHLYNNEILKTSMLGNLKPFWEGSPSLAKFRQEYNKSQPHYDRKIHDNRDFLRLFFQDVNVCYIPDKARAENEQVFGQYRQLRHLITQACHESQIRKARSLMQHNVPTLTHILNRAFEHFRTSNSPFDFYDAARRDNPNPSSMADHITNFLRHFHETQNIPLNEDSVVSHVVSISLVSWALRTFKLHEPQDMYSRELRDWCQRAFHGYVERFQKCEFHFRDGAQCVARFLGHGDQHCDAAGNRSPGPFKSSRDKGGKLLDDIQWEFNWLYRSLCTPQTQPRQLFGSDILNSDDSAPTFPTPEQARELRTEVLQQFTDIWKTLKSNKTCFTCLQNVPDHPMVCGHVYCTPCIQEFGRKCEYYEGAYVMDRCILCQMHWPEALQRIKLKPKCAGLRVLALDGGGIRGVLELGILEHLESFVGINVPIRNLFDLIVGTSTGGIIALGLTVKDDLTIGQMKETFIRLAHKTFGKRREGELISKIDPFKITSKLMMLFQIFPSIYPTTPLQKGLIELFGRDTTLFSSTSQIRQQRATRVAVTSTKDASASLCLIANYNRFNLQNSDDFEREDENEKELRTWEAGLATSAAPLYFRPFKKNASNKDYVDGALHANFPVPVALEEASKIWPQSNSLDVLVSVGTGIQEREYHIPSMAKIGGIEKIFALFQNSLDTERSYQTLMNASQKSPAYQRIRRLNAKIDGGYVALDDHTKLEELDQMLNKQVLKPDGTLNELGRSIAEVADILIASLFFFEIDDGTSPTSLVRDPVKPKKSMLFGSIRCRLAHESPELKHLVNKIDEFTLMESVNKSHNGLNPSSSTSTTSKKIGLTDEQRNEVRTLGKRFRIAVTISTFDVENAQQVLAVRLKNRNTSIPISGFPVTLKELHSRGMGL</sequence>
<dbReference type="Proteomes" id="UP000799755">
    <property type="component" value="Unassembled WGS sequence"/>
</dbReference>
<organism evidence="1 2">
    <name type="scientific">Lindgomyces ingoldianus</name>
    <dbReference type="NCBI Taxonomy" id="673940"/>
    <lineage>
        <taxon>Eukaryota</taxon>
        <taxon>Fungi</taxon>
        <taxon>Dikarya</taxon>
        <taxon>Ascomycota</taxon>
        <taxon>Pezizomycotina</taxon>
        <taxon>Dothideomycetes</taxon>
        <taxon>Pleosporomycetidae</taxon>
        <taxon>Pleosporales</taxon>
        <taxon>Lindgomycetaceae</taxon>
        <taxon>Lindgomyces</taxon>
    </lineage>
</organism>
<evidence type="ECO:0000313" key="2">
    <source>
        <dbReference type="Proteomes" id="UP000799755"/>
    </source>
</evidence>
<comment type="caution">
    <text evidence="1">The sequence shown here is derived from an EMBL/GenBank/DDBJ whole genome shotgun (WGS) entry which is preliminary data.</text>
</comment>
<reference evidence="1" key="1">
    <citation type="journal article" date="2020" name="Stud. Mycol.">
        <title>101 Dothideomycetes genomes: a test case for predicting lifestyles and emergence of pathogens.</title>
        <authorList>
            <person name="Haridas S."/>
            <person name="Albert R."/>
            <person name="Binder M."/>
            <person name="Bloem J."/>
            <person name="Labutti K."/>
            <person name="Salamov A."/>
            <person name="Andreopoulos B."/>
            <person name="Baker S."/>
            <person name="Barry K."/>
            <person name="Bills G."/>
            <person name="Bluhm B."/>
            <person name="Cannon C."/>
            <person name="Castanera R."/>
            <person name="Culley D."/>
            <person name="Daum C."/>
            <person name="Ezra D."/>
            <person name="Gonzalez J."/>
            <person name="Henrissat B."/>
            <person name="Kuo A."/>
            <person name="Liang C."/>
            <person name="Lipzen A."/>
            <person name="Lutzoni F."/>
            <person name="Magnuson J."/>
            <person name="Mondo S."/>
            <person name="Nolan M."/>
            <person name="Ohm R."/>
            <person name="Pangilinan J."/>
            <person name="Park H.-J."/>
            <person name="Ramirez L."/>
            <person name="Alfaro M."/>
            <person name="Sun H."/>
            <person name="Tritt A."/>
            <person name="Yoshinaga Y."/>
            <person name="Zwiers L.-H."/>
            <person name="Turgeon B."/>
            <person name="Goodwin S."/>
            <person name="Spatafora J."/>
            <person name="Crous P."/>
            <person name="Grigoriev I."/>
        </authorList>
    </citation>
    <scope>NUCLEOTIDE SEQUENCE</scope>
    <source>
        <strain evidence="1">ATCC 200398</strain>
    </source>
</reference>
<accession>A0ACB6QH04</accession>
<keyword evidence="2" id="KW-1185">Reference proteome</keyword>
<protein>
    <submittedName>
        <fullName evidence="1">Uncharacterized protein</fullName>
    </submittedName>
</protein>
<dbReference type="EMBL" id="MU003526">
    <property type="protein sequence ID" value="KAF2466166.1"/>
    <property type="molecule type" value="Genomic_DNA"/>
</dbReference>
<evidence type="ECO:0000313" key="1">
    <source>
        <dbReference type="EMBL" id="KAF2466166.1"/>
    </source>
</evidence>
<name>A0ACB6QH04_9PLEO</name>
<proteinExistence type="predicted"/>